<sequence>MAMIPKFRAWDREKDRMIYPSTTGVCFEMNDDGISVLDIDVDYPNDYGFPKIASILMQSTTLKDKNGVEIFEGDIALITHKSTNYADTYWHSYVEVFRAKNGAYRIRGEHIYETELYSNRKQLTVAGNVYNSPELLKRDRFMTTTENPELLKEEQR</sequence>
<feature type="domain" description="YopX protein" evidence="1">
    <location>
        <begin position="6"/>
        <end position="137"/>
    </location>
</feature>
<dbReference type="RefSeq" id="WP_002303279.1">
    <property type="nucleotide sequence ID" value="NZ_JH808734.1"/>
</dbReference>
<dbReference type="Gene3D" id="2.30.30.290">
    <property type="entry name" value="YopX-like domains"/>
    <property type="match status" value="1"/>
</dbReference>
<gene>
    <name evidence="2" type="ORF">HMPREF1378_03273</name>
</gene>
<dbReference type="NCBIfam" id="TIGR01671">
    <property type="entry name" value="phage_TIGR01671"/>
    <property type="match status" value="1"/>
</dbReference>
<dbReference type="SUPFAM" id="SSF159006">
    <property type="entry name" value="YopX-like"/>
    <property type="match status" value="1"/>
</dbReference>
<dbReference type="InterPro" id="IPR010024">
    <property type="entry name" value="CHP16711"/>
</dbReference>
<evidence type="ECO:0000313" key="3">
    <source>
        <dbReference type="Proteomes" id="UP000006402"/>
    </source>
</evidence>
<dbReference type="Proteomes" id="UP000006402">
    <property type="component" value="Unassembled WGS sequence"/>
</dbReference>
<dbReference type="InterPro" id="IPR019096">
    <property type="entry name" value="YopX_protein"/>
</dbReference>
<name>A0AAV3GR26_ENTFC</name>
<dbReference type="GeneID" id="66454973"/>
<protein>
    <recommendedName>
        <fullName evidence="1">YopX protein domain-containing protein</fullName>
    </recommendedName>
</protein>
<dbReference type="EMBL" id="AMAH01000291">
    <property type="protein sequence ID" value="EJX47355.1"/>
    <property type="molecule type" value="Genomic_DNA"/>
</dbReference>
<reference evidence="2 3" key="1">
    <citation type="submission" date="2012-04" db="EMBL/GenBank/DDBJ databases">
        <authorList>
            <person name="Weinstock G."/>
            <person name="Sodergren E."/>
            <person name="Lobos E.A."/>
            <person name="Fulton L."/>
            <person name="Fulton R."/>
            <person name="Courtney L."/>
            <person name="Fronick C."/>
            <person name="O'Laughlin M."/>
            <person name="Godfrey J."/>
            <person name="Wilson R.M."/>
            <person name="Miner T."/>
            <person name="Farmer C."/>
            <person name="Delehaunty K."/>
            <person name="Cordes M."/>
            <person name="Minx P."/>
            <person name="Tomlinson C."/>
            <person name="Chen J."/>
            <person name="Wollam A."/>
            <person name="Pepin K.H."/>
            <person name="Bhonagiri V."/>
            <person name="Zhang X."/>
            <person name="Suruliraj S."/>
            <person name="Warren W."/>
            <person name="Mitreva M."/>
            <person name="Mardis E.R."/>
            <person name="Wilson R.K."/>
        </authorList>
    </citation>
    <scope>NUCLEOTIDE SEQUENCE [LARGE SCALE GENOMIC DNA]</scope>
    <source>
        <strain evidence="2 3">R496</strain>
    </source>
</reference>
<accession>A0AAV3GR26</accession>
<dbReference type="AlphaFoldDB" id="A0AAV3GR26"/>
<dbReference type="InterPro" id="IPR023385">
    <property type="entry name" value="YopX-like_C"/>
</dbReference>
<comment type="caution">
    <text evidence="2">The sequence shown here is derived from an EMBL/GenBank/DDBJ whole genome shotgun (WGS) entry which is preliminary data.</text>
</comment>
<proteinExistence type="predicted"/>
<evidence type="ECO:0000259" key="1">
    <source>
        <dbReference type="Pfam" id="PF09643"/>
    </source>
</evidence>
<dbReference type="Pfam" id="PF09643">
    <property type="entry name" value="YopX"/>
    <property type="match status" value="1"/>
</dbReference>
<evidence type="ECO:0000313" key="2">
    <source>
        <dbReference type="EMBL" id="EJX47355.1"/>
    </source>
</evidence>
<organism evidence="2 3">
    <name type="scientific">Enterococcus faecium R496</name>
    <dbReference type="NCBI Taxonomy" id="1134836"/>
    <lineage>
        <taxon>Bacteria</taxon>
        <taxon>Bacillati</taxon>
        <taxon>Bacillota</taxon>
        <taxon>Bacilli</taxon>
        <taxon>Lactobacillales</taxon>
        <taxon>Enterococcaceae</taxon>
        <taxon>Enterococcus</taxon>
    </lineage>
</organism>